<dbReference type="Proteomes" id="UP000308600">
    <property type="component" value="Unassembled WGS sequence"/>
</dbReference>
<reference evidence="1 2" key="1">
    <citation type="journal article" date="2019" name="Nat. Ecol. Evol.">
        <title>Megaphylogeny resolves global patterns of mushroom evolution.</title>
        <authorList>
            <person name="Varga T."/>
            <person name="Krizsan K."/>
            <person name="Foldi C."/>
            <person name="Dima B."/>
            <person name="Sanchez-Garcia M."/>
            <person name="Sanchez-Ramirez S."/>
            <person name="Szollosi G.J."/>
            <person name="Szarkandi J.G."/>
            <person name="Papp V."/>
            <person name="Albert L."/>
            <person name="Andreopoulos W."/>
            <person name="Angelini C."/>
            <person name="Antonin V."/>
            <person name="Barry K.W."/>
            <person name="Bougher N.L."/>
            <person name="Buchanan P."/>
            <person name="Buyck B."/>
            <person name="Bense V."/>
            <person name="Catcheside P."/>
            <person name="Chovatia M."/>
            <person name="Cooper J."/>
            <person name="Damon W."/>
            <person name="Desjardin D."/>
            <person name="Finy P."/>
            <person name="Geml J."/>
            <person name="Haridas S."/>
            <person name="Hughes K."/>
            <person name="Justo A."/>
            <person name="Karasinski D."/>
            <person name="Kautmanova I."/>
            <person name="Kiss B."/>
            <person name="Kocsube S."/>
            <person name="Kotiranta H."/>
            <person name="LaButti K.M."/>
            <person name="Lechner B.E."/>
            <person name="Liimatainen K."/>
            <person name="Lipzen A."/>
            <person name="Lukacs Z."/>
            <person name="Mihaltcheva S."/>
            <person name="Morgado L.N."/>
            <person name="Niskanen T."/>
            <person name="Noordeloos M.E."/>
            <person name="Ohm R.A."/>
            <person name="Ortiz-Santana B."/>
            <person name="Ovrebo C."/>
            <person name="Racz N."/>
            <person name="Riley R."/>
            <person name="Savchenko A."/>
            <person name="Shiryaev A."/>
            <person name="Soop K."/>
            <person name="Spirin V."/>
            <person name="Szebenyi C."/>
            <person name="Tomsovsky M."/>
            <person name="Tulloss R.E."/>
            <person name="Uehling J."/>
            <person name="Grigoriev I.V."/>
            <person name="Vagvolgyi C."/>
            <person name="Papp T."/>
            <person name="Martin F.M."/>
            <person name="Miettinen O."/>
            <person name="Hibbett D.S."/>
            <person name="Nagy L.G."/>
        </authorList>
    </citation>
    <scope>NUCLEOTIDE SEQUENCE [LARGE SCALE GENOMIC DNA]</scope>
    <source>
        <strain evidence="1 2">NL-1719</strain>
    </source>
</reference>
<gene>
    <name evidence="1" type="ORF">BDN72DRAFT_833588</name>
</gene>
<evidence type="ECO:0000313" key="1">
    <source>
        <dbReference type="EMBL" id="TFK74256.1"/>
    </source>
</evidence>
<name>A0ACD3B8T9_9AGAR</name>
<accession>A0ACD3B8T9</accession>
<organism evidence="1 2">
    <name type="scientific">Pluteus cervinus</name>
    <dbReference type="NCBI Taxonomy" id="181527"/>
    <lineage>
        <taxon>Eukaryota</taxon>
        <taxon>Fungi</taxon>
        <taxon>Dikarya</taxon>
        <taxon>Basidiomycota</taxon>
        <taxon>Agaricomycotina</taxon>
        <taxon>Agaricomycetes</taxon>
        <taxon>Agaricomycetidae</taxon>
        <taxon>Agaricales</taxon>
        <taxon>Pluteineae</taxon>
        <taxon>Pluteaceae</taxon>
        <taxon>Pluteus</taxon>
    </lineage>
</organism>
<dbReference type="EMBL" id="ML208269">
    <property type="protein sequence ID" value="TFK74256.1"/>
    <property type="molecule type" value="Genomic_DNA"/>
</dbReference>
<keyword evidence="2" id="KW-1185">Reference proteome</keyword>
<sequence length="167" mass="18764">MSLSATPESSVPFTSPPRTRALDDPPPLRGTPQPNGPPTPIYALAWACERMEILGTRDKQDVEREIMSNWGPENGKYGYGLSPHLNLAEDEYIYAIVGYNITRKCLDLAVHDPNVVIMARNALKIQEKDEYTLKWYRFPIKEVEGVDNRANPVDQGRTTSRGKMTSS</sequence>
<proteinExistence type="predicted"/>
<evidence type="ECO:0000313" key="2">
    <source>
        <dbReference type="Proteomes" id="UP000308600"/>
    </source>
</evidence>
<protein>
    <submittedName>
        <fullName evidence="1">Uncharacterized protein</fullName>
    </submittedName>
</protein>